<accession>A0A7W5DP97</accession>
<comment type="caution">
    <text evidence="2">The sequence shown here is derived from an EMBL/GenBank/DDBJ whole genome shotgun (WGS) entry which is preliminary data.</text>
</comment>
<evidence type="ECO:0000259" key="1">
    <source>
        <dbReference type="SMART" id="SM00901"/>
    </source>
</evidence>
<gene>
    <name evidence="2" type="ORF">FHX64_000396</name>
</gene>
<proteinExistence type="predicted"/>
<protein>
    <recommendedName>
        <fullName evidence="1">FRG domain-containing protein</fullName>
    </recommendedName>
</protein>
<dbReference type="SMART" id="SM00901">
    <property type="entry name" value="FRG"/>
    <property type="match status" value="1"/>
</dbReference>
<dbReference type="Proteomes" id="UP000544222">
    <property type="component" value="Unassembled WGS sequence"/>
</dbReference>
<keyword evidence="3" id="KW-1185">Reference proteome</keyword>
<name>A0A7W5DP97_9PORP</name>
<dbReference type="AlphaFoldDB" id="A0A7W5DP97"/>
<feature type="domain" description="FRG" evidence="1">
    <location>
        <begin position="50"/>
        <end position="161"/>
    </location>
</feature>
<dbReference type="EMBL" id="JACHYB010000001">
    <property type="protein sequence ID" value="MBB3186233.1"/>
    <property type="molecule type" value="Genomic_DNA"/>
</dbReference>
<evidence type="ECO:0000313" key="3">
    <source>
        <dbReference type="Proteomes" id="UP000544222"/>
    </source>
</evidence>
<dbReference type="RefSeq" id="WP_183412155.1">
    <property type="nucleotide sequence ID" value="NZ_JACHYB010000001.1"/>
</dbReference>
<sequence>MIHDTIFENIDKVVDYLNNQGWTLTQTYIGNAPFEVIDYGNGRLVYYPLPIGAPLFRGQNEFHEPCISSFYRSQPDKLTQFIQKLRIEEFRIVTAKHPIIEEELNNGIYYDYIALAQHYEFKTEMLDVTNNLPVAAFFAVTRQINGKYFPIEKSEYPGVLYFVLPAMEFIPRLTDNQPEIHPVGWQVFKRPGEQRAFGISLSNNKDFNKMDGVLAFRFMHDKIISEQIWKMFHGGEDLFPKDIFADKAAKINKSNIFSRLAFDLAYENFNMDMTKERILNKLEERNFKIQDNSIWDYSDSDISELKELSHSGKLTEKLYATTRLCYIPDDLPASENL</sequence>
<dbReference type="Pfam" id="PF08867">
    <property type="entry name" value="FRG"/>
    <property type="match status" value="1"/>
</dbReference>
<evidence type="ECO:0000313" key="2">
    <source>
        <dbReference type="EMBL" id="MBB3186233.1"/>
    </source>
</evidence>
<organism evidence="2 3">
    <name type="scientific">Microbacter margulisiae</name>
    <dbReference type="NCBI Taxonomy" id="1350067"/>
    <lineage>
        <taxon>Bacteria</taxon>
        <taxon>Pseudomonadati</taxon>
        <taxon>Bacteroidota</taxon>
        <taxon>Bacteroidia</taxon>
        <taxon>Bacteroidales</taxon>
        <taxon>Porphyromonadaceae</taxon>
        <taxon>Microbacter</taxon>
    </lineage>
</organism>
<dbReference type="InterPro" id="IPR014966">
    <property type="entry name" value="FRG-dom"/>
</dbReference>
<reference evidence="2 3" key="1">
    <citation type="submission" date="2020-08" db="EMBL/GenBank/DDBJ databases">
        <title>Genomic Encyclopedia of Type Strains, Phase IV (KMG-IV): sequencing the most valuable type-strain genomes for metagenomic binning, comparative biology and taxonomic classification.</title>
        <authorList>
            <person name="Goeker M."/>
        </authorList>
    </citation>
    <scope>NUCLEOTIDE SEQUENCE [LARGE SCALE GENOMIC DNA]</scope>
    <source>
        <strain evidence="2 3">DSM 27471</strain>
    </source>
</reference>